<comment type="caution">
    <text evidence="1">The sequence shown here is derived from an EMBL/GenBank/DDBJ whole genome shotgun (WGS) entry which is preliminary data.</text>
</comment>
<dbReference type="EMBL" id="LJQA01000440">
    <property type="protein sequence ID" value="KPW93548.1"/>
    <property type="molecule type" value="Genomic_DNA"/>
</dbReference>
<evidence type="ECO:0000313" key="2">
    <source>
        <dbReference type="Proteomes" id="UP000050356"/>
    </source>
</evidence>
<protein>
    <submittedName>
        <fullName evidence="1">Uncharacterized protein</fullName>
    </submittedName>
</protein>
<dbReference type="Proteomes" id="UP000050356">
    <property type="component" value="Unassembled WGS sequence"/>
</dbReference>
<reference evidence="1 2" key="1">
    <citation type="submission" date="2015-09" db="EMBL/GenBank/DDBJ databases">
        <title>Genome announcement of multiple Pseudomonas syringae strains.</title>
        <authorList>
            <person name="Thakur S."/>
            <person name="Wang P.W."/>
            <person name="Gong Y."/>
            <person name="Weir B.S."/>
            <person name="Guttman D.S."/>
        </authorList>
    </citation>
    <scope>NUCLEOTIDE SEQUENCE [LARGE SCALE GENOMIC DNA]</scope>
    <source>
        <strain evidence="1 2">ICMP17524</strain>
    </source>
</reference>
<accession>A0A0P9N709</accession>
<dbReference type="AlphaFoldDB" id="A0A0P9N709"/>
<name>A0A0P9N709_PSESX</name>
<sequence length="47" mass="5149">MLEVESADSAQTLCAHKSTALKTDSMVLVIDCISINGLQEKNRRLSQ</sequence>
<proteinExistence type="predicted"/>
<organism evidence="1 2">
    <name type="scientific">Pseudomonas syringae pv. cerasicola</name>
    <dbReference type="NCBI Taxonomy" id="264451"/>
    <lineage>
        <taxon>Bacteria</taxon>
        <taxon>Pseudomonadati</taxon>
        <taxon>Pseudomonadota</taxon>
        <taxon>Gammaproteobacteria</taxon>
        <taxon>Pseudomonadales</taxon>
        <taxon>Pseudomonadaceae</taxon>
        <taxon>Pseudomonas</taxon>
        <taxon>Pseudomonas syringae</taxon>
    </lineage>
</organism>
<gene>
    <name evidence="1" type="ORF">ALO50_101398</name>
</gene>
<evidence type="ECO:0000313" key="1">
    <source>
        <dbReference type="EMBL" id="KPW93548.1"/>
    </source>
</evidence>